<evidence type="ECO:0000313" key="2">
    <source>
        <dbReference type="EMBL" id="VEU40763.1"/>
    </source>
</evidence>
<organism evidence="2 3">
    <name type="scientific">Pseudo-nitzschia multistriata</name>
    <dbReference type="NCBI Taxonomy" id="183589"/>
    <lineage>
        <taxon>Eukaryota</taxon>
        <taxon>Sar</taxon>
        <taxon>Stramenopiles</taxon>
        <taxon>Ochrophyta</taxon>
        <taxon>Bacillariophyta</taxon>
        <taxon>Bacillariophyceae</taxon>
        <taxon>Bacillariophycidae</taxon>
        <taxon>Bacillariales</taxon>
        <taxon>Bacillariaceae</taxon>
        <taxon>Pseudo-nitzschia</taxon>
    </lineage>
</organism>
<sequence>MAEAAKAKFEKEKSDVLKALPDEIKDVFGTIGFCPGEDDDDEEDSGEKNEATARSDPAEPYMQPVLIVSPYDVPPKPIRDIYWMDAFTKAKRSKAKLKKLDYLVYVYGSDDPDDCYNFVSHEDFVTLEEGRASGFDVLPPAVAAKSEEERTASEKKLVRAVEALNNDLAKTPEERRKHGASFLEGYEKIKAKEDAKDQPPAKKQKT</sequence>
<gene>
    <name evidence="2" type="ORF">PSNMU_V1.4_AUG-EV-PASAV3_0076630</name>
</gene>
<dbReference type="EMBL" id="CAACVS010000304">
    <property type="protein sequence ID" value="VEU40763.1"/>
    <property type="molecule type" value="Genomic_DNA"/>
</dbReference>
<keyword evidence="3" id="KW-1185">Reference proteome</keyword>
<accession>A0A448ZFD6</accession>
<evidence type="ECO:0000256" key="1">
    <source>
        <dbReference type="SAM" id="MobiDB-lite"/>
    </source>
</evidence>
<protein>
    <submittedName>
        <fullName evidence="2">Uncharacterized protein</fullName>
    </submittedName>
</protein>
<feature type="region of interest" description="Disordered" evidence="1">
    <location>
        <begin position="31"/>
        <end position="60"/>
    </location>
</feature>
<dbReference type="OrthoDB" id="43508at2759"/>
<evidence type="ECO:0000313" key="3">
    <source>
        <dbReference type="Proteomes" id="UP000291116"/>
    </source>
</evidence>
<proteinExistence type="predicted"/>
<dbReference type="AlphaFoldDB" id="A0A448ZFD6"/>
<reference evidence="2 3" key="1">
    <citation type="submission" date="2019-01" db="EMBL/GenBank/DDBJ databases">
        <authorList>
            <person name="Ferrante I. M."/>
        </authorList>
    </citation>
    <scope>NUCLEOTIDE SEQUENCE [LARGE SCALE GENOMIC DNA]</scope>
    <source>
        <strain evidence="2 3">B856</strain>
    </source>
</reference>
<feature type="compositionally biased region" description="Basic and acidic residues" evidence="1">
    <location>
        <begin position="46"/>
        <end position="57"/>
    </location>
</feature>
<name>A0A448ZFD6_9STRA</name>
<feature type="compositionally biased region" description="Acidic residues" evidence="1">
    <location>
        <begin position="36"/>
        <end position="45"/>
    </location>
</feature>
<dbReference type="Proteomes" id="UP000291116">
    <property type="component" value="Unassembled WGS sequence"/>
</dbReference>